<comment type="subcellular location">
    <subcellularLocation>
        <location evidence="1 4">Bacterial flagellum basal body</location>
    </subcellularLocation>
</comment>
<dbReference type="Proteomes" id="UP000243859">
    <property type="component" value="Unassembled WGS sequence"/>
</dbReference>
<keyword evidence="3 4" id="KW-0975">Bacterial flagellum</keyword>
<dbReference type="InterPro" id="IPR010930">
    <property type="entry name" value="Flg_bb/hook_C_dom"/>
</dbReference>
<evidence type="ECO:0000256" key="1">
    <source>
        <dbReference type="ARBA" id="ARBA00004117"/>
    </source>
</evidence>
<dbReference type="InterPro" id="IPR019776">
    <property type="entry name" value="Flagellar_basal_body_rod_CS"/>
</dbReference>
<dbReference type="GO" id="GO:0009424">
    <property type="term" value="C:bacterial-type flagellum hook"/>
    <property type="evidence" value="ECO:0007669"/>
    <property type="project" value="TreeGrafter"/>
</dbReference>
<dbReference type="PANTHER" id="PTHR30435">
    <property type="entry name" value="FLAGELLAR PROTEIN"/>
    <property type="match status" value="1"/>
</dbReference>
<comment type="caution">
    <text evidence="7">The sequence shown here is derived from an EMBL/GenBank/DDBJ whole genome shotgun (WGS) entry which is preliminary data.</text>
</comment>
<dbReference type="PROSITE" id="PS00588">
    <property type="entry name" value="FLAGELLA_BB_ROD"/>
    <property type="match status" value="1"/>
</dbReference>
<proteinExistence type="inferred from homology"/>
<dbReference type="OrthoDB" id="8372879at2"/>
<name>A0A2T5BRN5_9RHOB</name>
<evidence type="ECO:0000256" key="2">
    <source>
        <dbReference type="ARBA" id="ARBA00009677"/>
    </source>
</evidence>
<reference evidence="7 8" key="1">
    <citation type="submission" date="2018-04" db="EMBL/GenBank/DDBJ databases">
        <title>Genomic Encyclopedia of Archaeal and Bacterial Type Strains, Phase II (KMG-II): from individual species to whole genera.</title>
        <authorList>
            <person name="Goeker M."/>
        </authorList>
    </citation>
    <scope>NUCLEOTIDE SEQUENCE [LARGE SCALE GENOMIC DNA]</scope>
    <source>
        <strain evidence="7 8">DSM 18064</strain>
    </source>
</reference>
<evidence type="ECO:0000259" key="6">
    <source>
        <dbReference type="Pfam" id="PF06429"/>
    </source>
</evidence>
<comment type="similarity">
    <text evidence="2 4">Belongs to the flagella basal body rod proteins family.</text>
</comment>
<evidence type="ECO:0000259" key="5">
    <source>
        <dbReference type="Pfam" id="PF00460"/>
    </source>
</evidence>
<feature type="domain" description="Flagellar basal body rod protein N-terminal" evidence="5">
    <location>
        <begin position="7"/>
        <end position="37"/>
    </location>
</feature>
<dbReference type="GO" id="GO:0009425">
    <property type="term" value="C:bacterial-type flagellum basal body"/>
    <property type="evidence" value="ECO:0007669"/>
    <property type="project" value="UniProtKB-SubCell"/>
</dbReference>
<dbReference type="SUPFAM" id="SSF117143">
    <property type="entry name" value="Flagellar hook protein flgE"/>
    <property type="match status" value="1"/>
</dbReference>
<dbReference type="NCBIfam" id="TIGR03506">
    <property type="entry name" value="FlgEFG_subfam"/>
    <property type="match status" value="1"/>
</dbReference>
<dbReference type="GO" id="GO:0005829">
    <property type="term" value="C:cytosol"/>
    <property type="evidence" value="ECO:0007669"/>
    <property type="project" value="TreeGrafter"/>
</dbReference>
<dbReference type="InterPro" id="IPR037058">
    <property type="entry name" value="Falgellar_hook_FlgE_sf"/>
</dbReference>
<keyword evidence="8" id="KW-1185">Reference proteome</keyword>
<dbReference type="Gene3D" id="2.60.98.20">
    <property type="entry name" value="Flagellar hook protein FlgE"/>
    <property type="match status" value="1"/>
</dbReference>
<dbReference type="GO" id="GO:0071978">
    <property type="term" value="P:bacterial-type flagellum-dependent swarming motility"/>
    <property type="evidence" value="ECO:0007669"/>
    <property type="project" value="TreeGrafter"/>
</dbReference>
<dbReference type="InterPro" id="IPR020013">
    <property type="entry name" value="Flagellar_FlgE/F/G"/>
</dbReference>
<dbReference type="RefSeq" id="WP_107892609.1">
    <property type="nucleotide sequence ID" value="NZ_NHSI01000051.1"/>
</dbReference>
<keyword evidence="7" id="KW-0969">Cilium</keyword>
<feature type="domain" description="Flagellar basal-body/hook protein C-terminal" evidence="6">
    <location>
        <begin position="381"/>
        <end position="421"/>
    </location>
</feature>
<dbReference type="AlphaFoldDB" id="A0A2T5BRN5"/>
<gene>
    <name evidence="7" type="ORF">C8N32_10972</name>
</gene>
<keyword evidence="7" id="KW-0966">Cell projection</keyword>
<evidence type="ECO:0000313" key="8">
    <source>
        <dbReference type="Proteomes" id="UP000243859"/>
    </source>
</evidence>
<evidence type="ECO:0000256" key="3">
    <source>
        <dbReference type="ARBA" id="ARBA00023143"/>
    </source>
</evidence>
<evidence type="ECO:0000256" key="4">
    <source>
        <dbReference type="RuleBase" id="RU362116"/>
    </source>
</evidence>
<dbReference type="EMBL" id="QAAA01000009">
    <property type="protein sequence ID" value="PTN01948.1"/>
    <property type="molecule type" value="Genomic_DNA"/>
</dbReference>
<keyword evidence="7" id="KW-0282">Flagellum</keyword>
<dbReference type="Pfam" id="PF06429">
    <property type="entry name" value="Flg_bbr_C"/>
    <property type="match status" value="1"/>
</dbReference>
<dbReference type="PANTHER" id="PTHR30435:SF1">
    <property type="entry name" value="FLAGELLAR HOOK PROTEIN FLGE"/>
    <property type="match status" value="1"/>
</dbReference>
<dbReference type="InterPro" id="IPR037925">
    <property type="entry name" value="FlgE/F/G-like"/>
</dbReference>
<evidence type="ECO:0000313" key="7">
    <source>
        <dbReference type="EMBL" id="PTN01948.1"/>
    </source>
</evidence>
<sequence length="423" mass="43430">MTISSSLQAGVAGLSVNASRLATISDNIANASTFGYKRAESSFHSLVIGGSGNYTAGGVRTTTSRAIGETGPMISTKNATDLAIAGRGMLPVTPSTSLGGPGTPPLMLTTTGGFRPDAAGILTGESGMVLLGWPVNSDGTVPPFSRDSADGLQPVRLSGALAAQPTTQIDLGVNLPASAAPGDSLPVPVEYFGNLGASETLELSFTATANPNEWTLTVSDSASGPATVGEYTLVFRDSRTGGGTLDSVTPLGGSPAYDAATGRIELAVAGGPIDLNIGKPGDTGGMTQLGDQFSPNRVSKNGAPVGTPIDVEVDEQGFVHAIYDTGFTQKIFQVPLVDVPNPDGLKVLDGQAYQVSRESGDFFLWTAGTGPVGEIRGYAREQSATDVAGELTNLIQTQRAYSSNAKVIQTVDEMLQETTNIKR</sequence>
<dbReference type="Pfam" id="PF00460">
    <property type="entry name" value="Flg_bb_rod"/>
    <property type="match status" value="1"/>
</dbReference>
<comment type="function">
    <text evidence="4">A flexible structure which links the flagellar filament to the drive apparatus in the basal body.</text>
</comment>
<dbReference type="InterPro" id="IPR001444">
    <property type="entry name" value="Flag_bb_rod_N"/>
</dbReference>
<protein>
    <recommendedName>
        <fullName evidence="4">Flagellar hook protein FlgE</fullName>
    </recommendedName>
</protein>
<organism evidence="7 8">
    <name type="scientific">Rhodovulum imhoffii</name>
    <dbReference type="NCBI Taxonomy" id="365340"/>
    <lineage>
        <taxon>Bacteria</taxon>
        <taxon>Pseudomonadati</taxon>
        <taxon>Pseudomonadota</taxon>
        <taxon>Alphaproteobacteria</taxon>
        <taxon>Rhodobacterales</taxon>
        <taxon>Paracoccaceae</taxon>
        <taxon>Rhodovulum</taxon>
    </lineage>
</organism>
<accession>A0A2T5BRN5</accession>